<evidence type="ECO:0000313" key="1">
    <source>
        <dbReference type="EMBL" id="CAK1583138.1"/>
    </source>
</evidence>
<keyword evidence="2" id="KW-1185">Reference proteome</keyword>
<dbReference type="EMBL" id="CAVLGL010000046">
    <property type="protein sequence ID" value="CAK1583138.1"/>
    <property type="molecule type" value="Genomic_DNA"/>
</dbReference>
<sequence length="155" mass="17385">MVSLSAIDIKHKIQNFIQIVETISDKAIISLYTQGVSSPVYRAVSSPVVYNAYRTQPVNYVSYPTTYTAAVPQVYSSPVYTQTSQVSAPTVYDAEHSSKTTSTSHYKVQSPSTVTTYSVQQAPTYSVQQALSLQWCCQKTRRKSKRDKLYFAFLI</sequence>
<gene>
    <name evidence="1" type="ORF">PARMNEM_LOCUS4573</name>
</gene>
<accession>A0AAV1KJD2</accession>
<dbReference type="Proteomes" id="UP001314205">
    <property type="component" value="Unassembled WGS sequence"/>
</dbReference>
<protein>
    <submittedName>
        <fullName evidence="1">Uncharacterized protein</fullName>
    </submittedName>
</protein>
<organism evidence="1 2">
    <name type="scientific">Parnassius mnemosyne</name>
    <name type="common">clouded apollo</name>
    <dbReference type="NCBI Taxonomy" id="213953"/>
    <lineage>
        <taxon>Eukaryota</taxon>
        <taxon>Metazoa</taxon>
        <taxon>Ecdysozoa</taxon>
        <taxon>Arthropoda</taxon>
        <taxon>Hexapoda</taxon>
        <taxon>Insecta</taxon>
        <taxon>Pterygota</taxon>
        <taxon>Neoptera</taxon>
        <taxon>Endopterygota</taxon>
        <taxon>Lepidoptera</taxon>
        <taxon>Glossata</taxon>
        <taxon>Ditrysia</taxon>
        <taxon>Papilionoidea</taxon>
        <taxon>Papilionidae</taxon>
        <taxon>Parnassiinae</taxon>
        <taxon>Parnassini</taxon>
        <taxon>Parnassius</taxon>
        <taxon>Driopa</taxon>
    </lineage>
</organism>
<dbReference type="AlphaFoldDB" id="A0AAV1KJD2"/>
<name>A0AAV1KJD2_9NEOP</name>
<reference evidence="1 2" key="1">
    <citation type="submission" date="2023-11" db="EMBL/GenBank/DDBJ databases">
        <authorList>
            <person name="Hedman E."/>
            <person name="Englund M."/>
            <person name="Stromberg M."/>
            <person name="Nyberg Akerstrom W."/>
            <person name="Nylinder S."/>
            <person name="Jareborg N."/>
            <person name="Kallberg Y."/>
            <person name="Kronander E."/>
        </authorList>
    </citation>
    <scope>NUCLEOTIDE SEQUENCE [LARGE SCALE GENOMIC DNA]</scope>
</reference>
<evidence type="ECO:0000313" key="2">
    <source>
        <dbReference type="Proteomes" id="UP001314205"/>
    </source>
</evidence>
<comment type="caution">
    <text evidence="1">The sequence shown here is derived from an EMBL/GenBank/DDBJ whole genome shotgun (WGS) entry which is preliminary data.</text>
</comment>
<proteinExistence type="predicted"/>